<protein>
    <submittedName>
        <fullName evidence="2">Uncharacterized protein</fullName>
    </submittedName>
</protein>
<keyword evidence="1" id="KW-0732">Signal</keyword>
<evidence type="ECO:0000313" key="2">
    <source>
        <dbReference type="EMBL" id="KZT69408.1"/>
    </source>
</evidence>
<dbReference type="EMBL" id="KV429058">
    <property type="protein sequence ID" value="KZT69408.1"/>
    <property type="molecule type" value="Genomic_DNA"/>
</dbReference>
<feature type="signal peptide" evidence="1">
    <location>
        <begin position="1"/>
        <end position="22"/>
    </location>
</feature>
<gene>
    <name evidence="2" type="ORF">DAEQUDRAFT_726706</name>
</gene>
<accession>A0A165QFQ6</accession>
<sequence>MYLKCLGLLFAFGTFFVSSTVSSPLPVQVPDIYPRLTNVTNYDPPRGRLHETLEDADSRA</sequence>
<proteinExistence type="predicted"/>
<dbReference type="AlphaFoldDB" id="A0A165QFQ6"/>
<reference evidence="2 3" key="1">
    <citation type="journal article" date="2016" name="Mol. Biol. Evol.">
        <title>Comparative Genomics of Early-Diverging Mushroom-Forming Fungi Provides Insights into the Origins of Lignocellulose Decay Capabilities.</title>
        <authorList>
            <person name="Nagy L.G."/>
            <person name="Riley R."/>
            <person name="Tritt A."/>
            <person name="Adam C."/>
            <person name="Daum C."/>
            <person name="Floudas D."/>
            <person name="Sun H."/>
            <person name="Yadav J.S."/>
            <person name="Pangilinan J."/>
            <person name="Larsson K.H."/>
            <person name="Matsuura K."/>
            <person name="Barry K."/>
            <person name="Labutti K."/>
            <person name="Kuo R."/>
            <person name="Ohm R.A."/>
            <person name="Bhattacharya S.S."/>
            <person name="Shirouzu T."/>
            <person name="Yoshinaga Y."/>
            <person name="Martin F.M."/>
            <person name="Grigoriev I.V."/>
            <person name="Hibbett D.S."/>
        </authorList>
    </citation>
    <scope>NUCLEOTIDE SEQUENCE [LARGE SCALE GENOMIC DNA]</scope>
    <source>
        <strain evidence="2 3">L-15889</strain>
    </source>
</reference>
<dbReference type="Proteomes" id="UP000076727">
    <property type="component" value="Unassembled WGS sequence"/>
</dbReference>
<name>A0A165QFQ6_9APHY</name>
<evidence type="ECO:0000256" key="1">
    <source>
        <dbReference type="SAM" id="SignalP"/>
    </source>
</evidence>
<feature type="chain" id="PRO_5007864880" evidence="1">
    <location>
        <begin position="23"/>
        <end position="60"/>
    </location>
</feature>
<organism evidence="2 3">
    <name type="scientific">Daedalea quercina L-15889</name>
    <dbReference type="NCBI Taxonomy" id="1314783"/>
    <lineage>
        <taxon>Eukaryota</taxon>
        <taxon>Fungi</taxon>
        <taxon>Dikarya</taxon>
        <taxon>Basidiomycota</taxon>
        <taxon>Agaricomycotina</taxon>
        <taxon>Agaricomycetes</taxon>
        <taxon>Polyporales</taxon>
        <taxon>Fomitopsis</taxon>
    </lineage>
</organism>
<feature type="non-terminal residue" evidence="2">
    <location>
        <position position="60"/>
    </location>
</feature>
<evidence type="ECO:0000313" key="3">
    <source>
        <dbReference type="Proteomes" id="UP000076727"/>
    </source>
</evidence>
<keyword evidence="3" id="KW-1185">Reference proteome</keyword>